<gene>
    <name evidence="5" type="ORF">JQ615_30775</name>
</gene>
<evidence type="ECO:0000313" key="6">
    <source>
        <dbReference type="Proteomes" id="UP001315278"/>
    </source>
</evidence>
<dbReference type="InterPro" id="IPR028082">
    <property type="entry name" value="Peripla_BP_I"/>
</dbReference>
<dbReference type="RefSeq" id="WP_212494443.1">
    <property type="nucleotide sequence ID" value="NZ_JAFCJH010000043.1"/>
</dbReference>
<dbReference type="CDD" id="cd06343">
    <property type="entry name" value="PBP1_ABC_ligand_binding-like"/>
    <property type="match status" value="1"/>
</dbReference>
<comment type="caution">
    <text evidence="5">The sequence shown here is derived from an EMBL/GenBank/DDBJ whole genome shotgun (WGS) entry which is preliminary data.</text>
</comment>
<dbReference type="Proteomes" id="UP001315278">
    <property type="component" value="Unassembled WGS sequence"/>
</dbReference>
<comment type="similarity">
    <text evidence="1">Belongs to the leucine-binding protein family.</text>
</comment>
<dbReference type="PANTHER" id="PTHR47235">
    <property type="entry name" value="BLR6548 PROTEIN"/>
    <property type="match status" value="1"/>
</dbReference>
<dbReference type="SUPFAM" id="SSF53822">
    <property type="entry name" value="Periplasmic binding protein-like I"/>
    <property type="match status" value="1"/>
</dbReference>
<name>A0ABS5FT17_9BRAD</name>
<dbReference type="EMBL" id="JAFCJH010000043">
    <property type="protein sequence ID" value="MBR0799764.1"/>
    <property type="molecule type" value="Genomic_DNA"/>
</dbReference>
<evidence type="ECO:0000256" key="3">
    <source>
        <dbReference type="SAM" id="SignalP"/>
    </source>
</evidence>
<dbReference type="InterPro" id="IPR028081">
    <property type="entry name" value="Leu-bd"/>
</dbReference>
<sequence length="409" mass="45119">MPAIRLGLAAVSAAVVLLAVTASPSFAQKKYDTGASDSEIKIGNIMPYSGPASAYGVIGKTEDAYFRMINAEGGINGRKINFISYDDAYTPPKTVEQARKLVESDEVLLIFNSLGTPPNSAIQKYMNQKKVPQLFVATGATKWNDPKEFPWTMGWQPNYQSESIIYAKYILKNKPDAKIAVLYQNDDYGKDYLKGFKDGLGKKADSMIVAEDAYELTEPTIDSHIVRLKTTGADVFFNITTPKFAAQAIKKNAELNWHPLHFLNNVSSSIGSVMKPAGFDNAQGIISSQYLMDPTDPQWKKDKGMIAWNQFLDKYYPEANRADASVMYAYIVSQGLVHVLKACGDNLTRDNVMKQAADLRDLELNGLLPGVKVNTSATDFAPLSQLQLMRFKGETWERFGDILSGDVGG</sequence>
<keyword evidence="2 3" id="KW-0732">Signal</keyword>
<feature type="signal peptide" evidence="3">
    <location>
        <begin position="1"/>
        <end position="27"/>
    </location>
</feature>
<organism evidence="5 6">
    <name type="scientific">Bradyrhizobium jicamae</name>
    <dbReference type="NCBI Taxonomy" id="280332"/>
    <lineage>
        <taxon>Bacteria</taxon>
        <taxon>Pseudomonadati</taxon>
        <taxon>Pseudomonadota</taxon>
        <taxon>Alphaproteobacteria</taxon>
        <taxon>Hyphomicrobiales</taxon>
        <taxon>Nitrobacteraceae</taxon>
        <taxon>Bradyrhizobium</taxon>
    </lineage>
</organism>
<feature type="domain" description="Leucine-binding protein" evidence="4">
    <location>
        <begin position="39"/>
        <end position="392"/>
    </location>
</feature>
<dbReference type="Gene3D" id="3.40.50.2300">
    <property type="match status" value="2"/>
</dbReference>
<evidence type="ECO:0000259" key="4">
    <source>
        <dbReference type="Pfam" id="PF13458"/>
    </source>
</evidence>
<protein>
    <submittedName>
        <fullName evidence="5">ABC transporter substrate-binding protein</fullName>
    </submittedName>
</protein>
<dbReference type="Pfam" id="PF13458">
    <property type="entry name" value="Peripla_BP_6"/>
    <property type="match status" value="1"/>
</dbReference>
<feature type="chain" id="PRO_5046739117" evidence="3">
    <location>
        <begin position="28"/>
        <end position="409"/>
    </location>
</feature>
<evidence type="ECO:0000256" key="2">
    <source>
        <dbReference type="ARBA" id="ARBA00022729"/>
    </source>
</evidence>
<evidence type="ECO:0000313" key="5">
    <source>
        <dbReference type="EMBL" id="MBR0799764.1"/>
    </source>
</evidence>
<dbReference type="PANTHER" id="PTHR47235:SF1">
    <property type="entry name" value="BLR6548 PROTEIN"/>
    <property type="match status" value="1"/>
</dbReference>
<keyword evidence="6" id="KW-1185">Reference proteome</keyword>
<accession>A0ABS5FT17</accession>
<reference evidence="6" key="1">
    <citation type="journal article" date="2021" name="ISME J.">
        <title>Evolutionary origin and ecological implication of a unique nif island in free-living Bradyrhizobium lineages.</title>
        <authorList>
            <person name="Tao J."/>
        </authorList>
    </citation>
    <scope>NUCLEOTIDE SEQUENCE [LARGE SCALE GENOMIC DNA]</scope>
    <source>
        <strain evidence="6">SZCCT0434</strain>
    </source>
</reference>
<proteinExistence type="inferred from homology"/>
<evidence type="ECO:0000256" key="1">
    <source>
        <dbReference type="ARBA" id="ARBA00010062"/>
    </source>
</evidence>